<feature type="non-terminal residue" evidence="3">
    <location>
        <position position="1"/>
    </location>
</feature>
<dbReference type="SMART" id="SM00646">
    <property type="entry name" value="Ami_3"/>
    <property type="match status" value="1"/>
</dbReference>
<dbReference type="EMBL" id="JADEXN010000002">
    <property type="protein sequence ID" value="MBE9039226.1"/>
    <property type="molecule type" value="Genomic_DNA"/>
</dbReference>
<gene>
    <name evidence="3" type="ORF">IQ235_00250</name>
</gene>
<dbReference type="Gene3D" id="3.40.630.40">
    <property type="entry name" value="Zn-dependent exopeptidases"/>
    <property type="match status" value="1"/>
</dbReference>
<evidence type="ECO:0000313" key="4">
    <source>
        <dbReference type="Proteomes" id="UP000621799"/>
    </source>
</evidence>
<dbReference type="Proteomes" id="UP000621799">
    <property type="component" value="Unassembled WGS sequence"/>
</dbReference>
<proteinExistence type="predicted"/>
<dbReference type="GO" id="GO:0008745">
    <property type="term" value="F:N-acetylmuramoyl-L-alanine amidase activity"/>
    <property type="evidence" value="ECO:0007669"/>
    <property type="project" value="InterPro"/>
</dbReference>
<dbReference type="InterPro" id="IPR002508">
    <property type="entry name" value="MurNAc-LAA_cat"/>
</dbReference>
<sequence>LDTDGKIVVVIDPGHGGPDVGAVGIGGLQEIEVVDPVAYRTAQLLEEQGIAVVLTRSENIDLDLEPRVQLANRLDANLFVSIHANAISLSRPDVNGVETYYYSTGGRLAQVIHSYLLEASGGPDRGVKTARFYVLRNTDMPAALVELGFVTGRYDAPRLADGEYQEILALAIARGILAYISQYCPGPYCEG</sequence>
<name>A0A928VVY6_9CYAN</name>
<evidence type="ECO:0000313" key="3">
    <source>
        <dbReference type="EMBL" id="MBE9039226.1"/>
    </source>
</evidence>
<dbReference type="SUPFAM" id="SSF53187">
    <property type="entry name" value="Zn-dependent exopeptidases"/>
    <property type="match status" value="1"/>
</dbReference>
<protein>
    <submittedName>
        <fullName evidence="3">N-acetylmuramoyl-L-alanine amidase</fullName>
    </submittedName>
</protein>
<dbReference type="Pfam" id="PF01520">
    <property type="entry name" value="Amidase_3"/>
    <property type="match status" value="1"/>
</dbReference>
<dbReference type="PANTHER" id="PTHR30404:SF0">
    <property type="entry name" value="N-ACETYLMURAMOYL-L-ALANINE AMIDASE AMIC"/>
    <property type="match status" value="1"/>
</dbReference>
<dbReference type="PANTHER" id="PTHR30404">
    <property type="entry name" value="N-ACETYLMURAMOYL-L-ALANINE AMIDASE"/>
    <property type="match status" value="1"/>
</dbReference>
<dbReference type="RefSeq" id="WP_264319487.1">
    <property type="nucleotide sequence ID" value="NZ_JADEXN010000002.1"/>
</dbReference>
<comment type="caution">
    <text evidence="3">The sequence shown here is derived from an EMBL/GenBank/DDBJ whole genome shotgun (WGS) entry which is preliminary data.</text>
</comment>
<reference evidence="3" key="1">
    <citation type="submission" date="2020-10" db="EMBL/GenBank/DDBJ databases">
        <authorList>
            <person name="Castelo-Branco R."/>
            <person name="Eusebio N."/>
            <person name="Adriana R."/>
            <person name="Vieira A."/>
            <person name="Brugerolle De Fraissinette N."/>
            <person name="Rezende De Castro R."/>
            <person name="Schneider M.P."/>
            <person name="Vasconcelos V."/>
            <person name="Leao P.N."/>
        </authorList>
    </citation>
    <scope>NUCLEOTIDE SEQUENCE</scope>
    <source>
        <strain evidence="3">LEGE 11467</strain>
    </source>
</reference>
<evidence type="ECO:0000259" key="2">
    <source>
        <dbReference type="SMART" id="SM00646"/>
    </source>
</evidence>
<evidence type="ECO:0000256" key="1">
    <source>
        <dbReference type="ARBA" id="ARBA00022801"/>
    </source>
</evidence>
<dbReference type="GO" id="GO:0030288">
    <property type="term" value="C:outer membrane-bounded periplasmic space"/>
    <property type="evidence" value="ECO:0007669"/>
    <property type="project" value="TreeGrafter"/>
</dbReference>
<accession>A0A928VVY6</accession>
<dbReference type="GO" id="GO:0009253">
    <property type="term" value="P:peptidoglycan catabolic process"/>
    <property type="evidence" value="ECO:0007669"/>
    <property type="project" value="InterPro"/>
</dbReference>
<dbReference type="InterPro" id="IPR050695">
    <property type="entry name" value="N-acetylmuramoyl_amidase_3"/>
</dbReference>
<dbReference type="CDD" id="cd02696">
    <property type="entry name" value="MurNAc-LAA"/>
    <property type="match status" value="1"/>
</dbReference>
<dbReference type="AlphaFoldDB" id="A0A928VVY6"/>
<keyword evidence="4" id="KW-1185">Reference proteome</keyword>
<organism evidence="3 4">
    <name type="scientific">Zarconia navalis LEGE 11467</name>
    <dbReference type="NCBI Taxonomy" id="1828826"/>
    <lineage>
        <taxon>Bacteria</taxon>
        <taxon>Bacillati</taxon>
        <taxon>Cyanobacteriota</taxon>
        <taxon>Cyanophyceae</taxon>
        <taxon>Oscillatoriophycideae</taxon>
        <taxon>Oscillatoriales</taxon>
        <taxon>Oscillatoriales incertae sedis</taxon>
        <taxon>Zarconia</taxon>
        <taxon>Zarconia navalis</taxon>
    </lineage>
</organism>
<feature type="domain" description="MurNAc-LAA" evidence="2">
    <location>
        <begin position="68"/>
        <end position="177"/>
    </location>
</feature>
<keyword evidence="1" id="KW-0378">Hydrolase</keyword>